<proteinExistence type="predicted"/>
<organism evidence="2 3">
    <name type="scientific">Rhizobium grahamii CCGE 502</name>
    <dbReference type="NCBI Taxonomy" id="990285"/>
    <lineage>
        <taxon>Bacteria</taxon>
        <taxon>Pseudomonadati</taxon>
        <taxon>Pseudomonadota</taxon>
        <taxon>Alphaproteobacteria</taxon>
        <taxon>Hyphomicrobiales</taxon>
        <taxon>Rhizobiaceae</taxon>
        <taxon>Rhizobium/Agrobacterium group</taxon>
        <taxon>Rhizobium</taxon>
    </lineage>
</organism>
<reference evidence="2 3" key="1">
    <citation type="journal article" date="2012" name="J. Bacteriol.">
        <title>Genome sequence of Rhizobium grahamii CCGE502, a broad-host-range symbiont with low nodulation competitiveness in Phaseolus vulgaris.</title>
        <authorList>
            <person name="Althabegoiti M.J."/>
            <person name="Lozano L."/>
            <person name="Torres-Tejerizo G."/>
            <person name="Ormeno-Orrillo E."/>
            <person name="Rogel M.A."/>
            <person name="Gonzalez V."/>
            <person name="Martinez-Romero E."/>
        </authorList>
    </citation>
    <scope>NUCLEOTIDE SEQUENCE [LARGE SCALE GENOMIC DNA]</scope>
    <source>
        <strain evidence="2 3">CCGE 502</strain>
    </source>
</reference>
<gene>
    <name evidence="2" type="ORF">RGCCGE502_19430</name>
</gene>
<protein>
    <submittedName>
        <fullName evidence="2">Rhodanese domain-containing protein</fullName>
    </submittedName>
</protein>
<comment type="caution">
    <text evidence="2">The sequence shown here is derived from an EMBL/GenBank/DDBJ whole genome shotgun (WGS) entry which is preliminary data.</text>
</comment>
<dbReference type="STRING" id="990285.RGCCGE502_19430"/>
<name>S3HEQ5_9HYPH</name>
<dbReference type="HOGENOM" id="CLU_2481125_0_0_5"/>
<evidence type="ECO:0000259" key="1">
    <source>
        <dbReference type="Pfam" id="PF09828"/>
    </source>
</evidence>
<evidence type="ECO:0000313" key="2">
    <source>
        <dbReference type="EMBL" id="EPE96570.1"/>
    </source>
</evidence>
<dbReference type="Pfam" id="PF09828">
    <property type="entry name" value="ChrB_C"/>
    <property type="match status" value="1"/>
</dbReference>
<dbReference type="EMBL" id="AEYE02000023">
    <property type="protein sequence ID" value="EPE96570.1"/>
    <property type="molecule type" value="Genomic_DNA"/>
</dbReference>
<evidence type="ECO:0000313" key="3">
    <source>
        <dbReference type="Proteomes" id="UP000014411"/>
    </source>
</evidence>
<dbReference type="InterPro" id="IPR018634">
    <property type="entry name" value="ChrB_C"/>
</dbReference>
<accession>S3HEQ5</accession>
<feature type="domain" description="ChrB C-terminal" evidence="1">
    <location>
        <begin position="23"/>
        <end position="84"/>
    </location>
</feature>
<dbReference type="AlphaFoldDB" id="S3HEQ5"/>
<keyword evidence="3" id="KW-1185">Reference proteome</keyword>
<sequence>MRSPDEATAEVSRPCPGHADRFCATPFDIEEVYWSHRGELCTFDIMVDEFGLGTEPMLRLATIIRGADTSRLDVAPDSHGRNIVLKR</sequence>
<dbReference type="eggNOG" id="COG4275">
    <property type="taxonomic scope" value="Bacteria"/>
</dbReference>
<dbReference type="Proteomes" id="UP000014411">
    <property type="component" value="Unassembled WGS sequence"/>
</dbReference>